<evidence type="ECO:0000313" key="5">
    <source>
        <dbReference type="EMBL" id="KIL51297.1"/>
    </source>
</evidence>
<feature type="transmembrane region" description="Helical" evidence="1">
    <location>
        <begin position="143"/>
        <end position="163"/>
    </location>
</feature>
<dbReference type="NCBIfam" id="TIGR00229">
    <property type="entry name" value="sensory_box"/>
    <property type="match status" value="1"/>
</dbReference>
<dbReference type="PANTHER" id="PTHR44757:SF2">
    <property type="entry name" value="BIOFILM ARCHITECTURE MAINTENANCE PROTEIN MBAA"/>
    <property type="match status" value="1"/>
</dbReference>
<dbReference type="AlphaFoldDB" id="A0A0C2VQU9"/>
<dbReference type="EMBL" id="JXRQ01000015">
    <property type="protein sequence ID" value="KIL51297.1"/>
    <property type="molecule type" value="Genomic_DNA"/>
</dbReference>
<dbReference type="PANTHER" id="PTHR44757">
    <property type="entry name" value="DIGUANYLATE CYCLASE DGCP"/>
    <property type="match status" value="1"/>
</dbReference>
<dbReference type="SUPFAM" id="SSF55073">
    <property type="entry name" value="Nucleotide cyclase"/>
    <property type="match status" value="1"/>
</dbReference>
<dbReference type="Pfam" id="PF00989">
    <property type="entry name" value="PAS"/>
    <property type="match status" value="1"/>
</dbReference>
<dbReference type="InterPro" id="IPR000014">
    <property type="entry name" value="PAS"/>
</dbReference>
<dbReference type="PROSITE" id="PS50887">
    <property type="entry name" value="GGDEF"/>
    <property type="match status" value="1"/>
</dbReference>
<dbReference type="InterPro" id="IPR043128">
    <property type="entry name" value="Rev_trsase/Diguanyl_cyclase"/>
</dbReference>
<evidence type="ECO:0000259" key="2">
    <source>
        <dbReference type="PROSITE" id="PS50112"/>
    </source>
</evidence>
<comment type="caution">
    <text evidence="5">The sequence shown here is derived from an EMBL/GenBank/DDBJ whole genome shotgun (WGS) entry which is preliminary data.</text>
</comment>
<dbReference type="InterPro" id="IPR001633">
    <property type="entry name" value="EAL_dom"/>
</dbReference>
<gene>
    <name evidence="5" type="ORF">KP77_08090</name>
</gene>
<name>A0A0C2VQU9_9BACL</name>
<organism evidence="5 6">
    <name type="scientific">Jeotgalibacillus alimentarius</name>
    <dbReference type="NCBI Taxonomy" id="135826"/>
    <lineage>
        <taxon>Bacteria</taxon>
        <taxon>Bacillati</taxon>
        <taxon>Bacillota</taxon>
        <taxon>Bacilli</taxon>
        <taxon>Bacillales</taxon>
        <taxon>Caryophanaceae</taxon>
        <taxon>Jeotgalibacillus</taxon>
    </lineage>
</organism>
<dbReference type="Gene3D" id="3.20.20.450">
    <property type="entry name" value="EAL domain"/>
    <property type="match status" value="1"/>
</dbReference>
<dbReference type="Gene3D" id="3.30.450.20">
    <property type="entry name" value="PAS domain"/>
    <property type="match status" value="1"/>
</dbReference>
<dbReference type="CDD" id="cd00130">
    <property type="entry name" value="PAS"/>
    <property type="match status" value="1"/>
</dbReference>
<dbReference type="PROSITE" id="PS50883">
    <property type="entry name" value="EAL"/>
    <property type="match status" value="1"/>
</dbReference>
<dbReference type="SUPFAM" id="SSF55785">
    <property type="entry name" value="PYP-like sensor domain (PAS domain)"/>
    <property type="match status" value="1"/>
</dbReference>
<feature type="transmembrane region" description="Helical" evidence="1">
    <location>
        <begin position="184"/>
        <end position="202"/>
    </location>
</feature>
<feature type="transmembrane region" description="Helical" evidence="1">
    <location>
        <begin position="109"/>
        <end position="131"/>
    </location>
</feature>
<dbReference type="InterPro" id="IPR035965">
    <property type="entry name" value="PAS-like_dom_sf"/>
</dbReference>
<dbReference type="STRING" id="135826.KP77_08090"/>
<feature type="domain" description="EAL" evidence="3">
    <location>
        <begin position="534"/>
        <end position="785"/>
    </location>
</feature>
<dbReference type="SUPFAM" id="SSF141868">
    <property type="entry name" value="EAL domain-like"/>
    <property type="match status" value="1"/>
</dbReference>
<dbReference type="NCBIfam" id="TIGR00254">
    <property type="entry name" value="GGDEF"/>
    <property type="match status" value="1"/>
</dbReference>
<dbReference type="InterPro" id="IPR052155">
    <property type="entry name" value="Biofilm_reg_signaling"/>
</dbReference>
<reference evidence="5 6" key="1">
    <citation type="submission" date="2015-01" db="EMBL/GenBank/DDBJ databases">
        <title>Genome sequence of Jeotgalibacillus alimentarius.</title>
        <authorList>
            <person name="Goh K.M."/>
            <person name="Chan K.-G."/>
            <person name="Yaakop A.S."/>
            <person name="Ee R."/>
            <person name="Gan H.M."/>
            <person name="Chan C.S."/>
        </authorList>
    </citation>
    <scope>NUCLEOTIDE SEQUENCE [LARGE SCALE GENOMIC DNA]</scope>
    <source>
        <strain evidence="5 6">YKJ-13</strain>
    </source>
</reference>
<proteinExistence type="predicted"/>
<dbReference type="PATRIC" id="fig|135826.4.peg.802"/>
<feature type="transmembrane region" description="Helical" evidence="1">
    <location>
        <begin position="214"/>
        <end position="233"/>
    </location>
</feature>
<dbReference type="InterPro" id="IPR029787">
    <property type="entry name" value="Nucleotide_cyclase"/>
</dbReference>
<evidence type="ECO:0000259" key="4">
    <source>
        <dbReference type="PROSITE" id="PS50887"/>
    </source>
</evidence>
<feature type="transmembrane region" description="Helical" evidence="1">
    <location>
        <begin position="51"/>
        <end position="69"/>
    </location>
</feature>
<dbReference type="InterPro" id="IPR000160">
    <property type="entry name" value="GGDEF_dom"/>
</dbReference>
<dbReference type="SMART" id="SM00267">
    <property type="entry name" value="GGDEF"/>
    <property type="match status" value="1"/>
</dbReference>
<dbReference type="Pfam" id="PF00563">
    <property type="entry name" value="EAL"/>
    <property type="match status" value="1"/>
</dbReference>
<dbReference type="PROSITE" id="PS50112">
    <property type="entry name" value="PAS"/>
    <property type="match status" value="1"/>
</dbReference>
<dbReference type="Proteomes" id="UP000031950">
    <property type="component" value="Unassembled WGS sequence"/>
</dbReference>
<evidence type="ECO:0000313" key="6">
    <source>
        <dbReference type="Proteomes" id="UP000031950"/>
    </source>
</evidence>
<feature type="transmembrane region" description="Helical" evidence="1">
    <location>
        <begin position="13"/>
        <end position="31"/>
    </location>
</feature>
<dbReference type="Gene3D" id="3.30.70.270">
    <property type="match status" value="1"/>
</dbReference>
<feature type="domain" description="GGDEF" evidence="4">
    <location>
        <begin position="395"/>
        <end position="525"/>
    </location>
</feature>
<feature type="transmembrane region" description="Helical" evidence="1">
    <location>
        <begin position="75"/>
        <end position="97"/>
    </location>
</feature>
<sequence length="789" mass="89134">MDQLAFYHFKIEYVLLTIIFSIISSTLAIQFSRRVKFTSDKHKEMILIRNAMLLGLTFWLTHFFVSISIDLPHDVASYVTYSIINYTMCVIGSYGALKAAQSVVKKNTLRYFLMSGVIALSVIFANSAGFAVLFSEYIDVKPVLLMMSLFMIYGMSLSIYRFLLQITHENYDRALRKWKVAGSILTGAALAGAPYIMLTSLLDFSTIASASTPLALVPFLYVIAANLVLKVVPDLYSDQLYLRSTEVYTSLFNHNPAAVFSTDINGRIIDVNNEAIKLSGYSYEELRGMNIEELFETKRKHNVVRYFKKVLSGSMPRLQSRMMRKDRGFSEVSITAIRTITNGQVIGAFGIVEDITDKKRTESRVEFLAYHDELTRLPNRRKLNKVSEQLIESNVPFSYILMDFDRFKRINDTYGHSFGDQLLKVTGRQIRQIARKYNATAVRLGGDEFLIVCESELAEKAARDVLSDFNKPLSVEGTEVMMTASIGSARFGEHTSDAEELLQYADLAMYKAKEAGGNQLVEFDQSYSEDAGMLLGMETELRNAIGEKELMVYYQPKVDSRTGRIEGAEALARWDNKERGMVPPGIFIPLAEESGLIVPLEQHIIYTVCEQVGEWNRNGTFTGRVSINISLNTLLQEEFLGYVTSLMKTFEVPAELLEFEITERLVMKQEEYVNRVLQKLRTLGVTVSIDDFGTGYSSLSYLHKLHVDSLKMDRSFTLQLETDPGVAAAIMSMAENLGLSIIAEGVETIEQVHHLQKLGCHSIQGYYYSRPLNPVDFEGYMSTREVIEA</sequence>
<protein>
    <recommendedName>
        <fullName evidence="7">Diguanylate cyclase</fullName>
    </recommendedName>
</protein>
<dbReference type="CDD" id="cd01948">
    <property type="entry name" value="EAL"/>
    <property type="match status" value="1"/>
</dbReference>
<evidence type="ECO:0000256" key="1">
    <source>
        <dbReference type="SAM" id="Phobius"/>
    </source>
</evidence>
<accession>A0A0C2VQU9</accession>
<keyword evidence="6" id="KW-1185">Reference proteome</keyword>
<keyword evidence="1" id="KW-0812">Transmembrane</keyword>
<dbReference type="Pfam" id="PF00990">
    <property type="entry name" value="GGDEF"/>
    <property type="match status" value="1"/>
</dbReference>
<dbReference type="SMART" id="SM00052">
    <property type="entry name" value="EAL"/>
    <property type="match status" value="1"/>
</dbReference>
<dbReference type="InterPro" id="IPR035919">
    <property type="entry name" value="EAL_sf"/>
</dbReference>
<dbReference type="RefSeq" id="WP_041121463.1">
    <property type="nucleotide sequence ID" value="NZ_JXRQ01000015.1"/>
</dbReference>
<dbReference type="SMART" id="SM00091">
    <property type="entry name" value="PAS"/>
    <property type="match status" value="1"/>
</dbReference>
<feature type="domain" description="PAS" evidence="2">
    <location>
        <begin position="244"/>
        <end position="314"/>
    </location>
</feature>
<dbReference type="InterPro" id="IPR013767">
    <property type="entry name" value="PAS_fold"/>
</dbReference>
<evidence type="ECO:0008006" key="7">
    <source>
        <dbReference type="Google" id="ProtNLM"/>
    </source>
</evidence>
<dbReference type="OrthoDB" id="2624050at2"/>
<evidence type="ECO:0000259" key="3">
    <source>
        <dbReference type="PROSITE" id="PS50883"/>
    </source>
</evidence>
<keyword evidence="1" id="KW-0472">Membrane</keyword>
<keyword evidence="1" id="KW-1133">Transmembrane helix</keyword>
<dbReference type="CDD" id="cd01949">
    <property type="entry name" value="GGDEF"/>
    <property type="match status" value="1"/>
</dbReference>